<gene>
    <name evidence="7" type="ORF">KSB_69400</name>
</gene>
<dbReference type="EMBL" id="BNJG01000003">
    <property type="protein sequence ID" value="GHO58465.1"/>
    <property type="molecule type" value="Genomic_DNA"/>
</dbReference>
<keyword evidence="3" id="KW-0902">Two-component regulatory system</keyword>
<dbReference type="PANTHER" id="PTHR24421">
    <property type="entry name" value="NITRATE/NITRITE SENSOR PROTEIN NARX-RELATED"/>
    <property type="match status" value="1"/>
</dbReference>
<dbReference type="Gene3D" id="1.20.5.1930">
    <property type="match status" value="1"/>
</dbReference>
<dbReference type="InterPro" id="IPR050482">
    <property type="entry name" value="Sensor_HK_TwoCompSys"/>
</dbReference>
<dbReference type="Pfam" id="PF07730">
    <property type="entry name" value="HisKA_3"/>
    <property type="match status" value="1"/>
</dbReference>
<dbReference type="InterPro" id="IPR036890">
    <property type="entry name" value="HATPase_C_sf"/>
</dbReference>
<feature type="domain" description="Histidine kinase" evidence="6">
    <location>
        <begin position="186"/>
        <end position="276"/>
    </location>
</feature>
<keyword evidence="5" id="KW-1133">Transmembrane helix</keyword>
<feature type="coiled-coil region" evidence="4">
    <location>
        <begin position="108"/>
        <end position="142"/>
    </location>
</feature>
<keyword evidence="8" id="KW-1185">Reference proteome</keyword>
<dbReference type="SUPFAM" id="SSF55874">
    <property type="entry name" value="ATPase domain of HSP90 chaperone/DNA topoisomerase II/histidine kinase"/>
    <property type="match status" value="1"/>
</dbReference>
<dbReference type="Proteomes" id="UP000654345">
    <property type="component" value="Unassembled WGS sequence"/>
</dbReference>
<proteinExistence type="predicted"/>
<keyword evidence="5" id="KW-0472">Membrane</keyword>
<sequence>MVVACFLALFLATTIIQILQMTIWMTLESVLLLVVFLIGWILLLIQQAHARGRLEAAHLQLAAFAMRMEELTLVNERQRLARELHDTLAQDLVGLTLQLERIDQHLEKKRHERARELAQQAMSRARATLAEARTAIDHLRANALGPQDLLQALHKEIDRFRETTSIACVADIAALAQTPCALCEHVLRAITEGLTNAARHSQAQQVHICAQFQEDFLIIEISDDGRGFESAALATLQGHYGLLGLRERAHLCGGHLMIESAPGQGTVLRLHLPTQTRGGVL</sequence>
<dbReference type="InterPro" id="IPR011712">
    <property type="entry name" value="Sig_transdc_His_kin_sub3_dim/P"/>
</dbReference>
<evidence type="ECO:0000256" key="4">
    <source>
        <dbReference type="SAM" id="Coils"/>
    </source>
</evidence>
<protein>
    <recommendedName>
        <fullName evidence="6">Histidine kinase domain-containing protein</fullName>
    </recommendedName>
</protein>
<dbReference type="CDD" id="cd16917">
    <property type="entry name" value="HATPase_UhpB-NarQ-NarX-like"/>
    <property type="match status" value="1"/>
</dbReference>
<dbReference type="SMART" id="SM00387">
    <property type="entry name" value="HATPase_c"/>
    <property type="match status" value="1"/>
</dbReference>
<dbReference type="Pfam" id="PF02518">
    <property type="entry name" value="HATPase_c"/>
    <property type="match status" value="1"/>
</dbReference>
<name>A0ABQ3V1T1_9CHLR</name>
<feature type="transmembrane region" description="Helical" evidence="5">
    <location>
        <begin position="24"/>
        <end position="45"/>
    </location>
</feature>
<accession>A0ABQ3V1T1</accession>
<keyword evidence="2" id="KW-0418">Kinase</keyword>
<reference evidence="7 8" key="1">
    <citation type="journal article" date="2021" name="Int. J. Syst. Evol. Microbiol.">
        <title>Reticulibacter mediterranei gen. nov., sp. nov., within the new family Reticulibacteraceae fam. nov., and Ktedonospora formicarum gen. nov., sp. nov., Ktedonobacter robiniae sp. nov., Dictyobacter formicarum sp. nov. and Dictyobacter arantiisoli sp. nov., belonging to the class Ktedonobacteria.</title>
        <authorList>
            <person name="Yabe S."/>
            <person name="Zheng Y."/>
            <person name="Wang C.M."/>
            <person name="Sakai Y."/>
            <person name="Abe K."/>
            <person name="Yokota A."/>
            <person name="Donadio S."/>
            <person name="Cavaletti L."/>
            <person name="Monciardini P."/>
        </authorList>
    </citation>
    <scope>NUCLEOTIDE SEQUENCE [LARGE SCALE GENOMIC DNA]</scope>
    <source>
        <strain evidence="7 8">SOSP1-30</strain>
    </source>
</reference>
<keyword evidence="1" id="KW-0808">Transferase</keyword>
<dbReference type="InterPro" id="IPR005467">
    <property type="entry name" value="His_kinase_dom"/>
</dbReference>
<keyword evidence="5" id="KW-0812">Transmembrane</keyword>
<evidence type="ECO:0000256" key="2">
    <source>
        <dbReference type="ARBA" id="ARBA00022777"/>
    </source>
</evidence>
<evidence type="ECO:0000256" key="5">
    <source>
        <dbReference type="SAM" id="Phobius"/>
    </source>
</evidence>
<evidence type="ECO:0000259" key="6">
    <source>
        <dbReference type="PROSITE" id="PS50109"/>
    </source>
</evidence>
<evidence type="ECO:0000256" key="3">
    <source>
        <dbReference type="ARBA" id="ARBA00023012"/>
    </source>
</evidence>
<evidence type="ECO:0000313" key="7">
    <source>
        <dbReference type="EMBL" id="GHO58465.1"/>
    </source>
</evidence>
<dbReference type="PROSITE" id="PS50109">
    <property type="entry name" value="HIS_KIN"/>
    <property type="match status" value="1"/>
</dbReference>
<organism evidence="7 8">
    <name type="scientific">Ktedonobacter robiniae</name>
    <dbReference type="NCBI Taxonomy" id="2778365"/>
    <lineage>
        <taxon>Bacteria</taxon>
        <taxon>Bacillati</taxon>
        <taxon>Chloroflexota</taxon>
        <taxon>Ktedonobacteria</taxon>
        <taxon>Ktedonobacterales</taxon>
        <taxon>Ktedonobacteraceae</taxon>
        <taxon>Ktedonobacter</taxon>
    </lineage>
</organism>
<keyword evidence="4" id="KW-0175">Coiled coil</keyword>
<evidence type="ECO:0000256" key="1">
    <source>
        <dbReference type="ARBA" id="ARBA00022679"/>
    </source>
</evidence>
<comment type="caution">
    <text evidence="7">The sequence shown here is derived from an EMBL/GenBank/DDBJ whole genome shotgun (WGS) entry which is preliminary data.</text>
</comment>
<dbReference type="Gene3D" id="3.30.565.10">
    <property type="entry name" value="Histidine kinase-like ATPase, C-terminal domain"/>
    <property type="match status" value="1"/>
</dbReference>
<dbReference type="InterPro" id="IPR003594">
    <property type="entry name" value="HATPase_dom"/>
</dbReference>
<evidence type="ECO:0000313" key="8">
    <source>
        <dbReference type="Proteomes" id="UP000654345"/>
    </source>
</evidence>
<dbReference type="PANTHER" id="PTHR24421:SF55">
    <property type="entry name" value="SENSOR HISTIDINE KINASE YDFH"/>
    <property type="match status" value="1"/>
</dbReference>